<feature type="transmembrane region" description="Helical" evidence="2">
    <location>
        <begin position="175"/>
        <end position="195"/>
    </location>
</feature>
<keyword evidence="4" id="KW-1185">Reference proteome</keyword>
<dbReference type="Proteomes" id="UP000646827">
    <property type="component" value="Unassembled WGS sequence"/>
</dbReference>
<feature type="transmembrane region" description="Helical" evidence="2">
    <location>
        <begin position="279"/>
        <end position="299"/>
    </location>
</feature>
<sequence length="329" mass="38728">MKKESERPTSFCYSIRSSISTSALSTFSDEGYHSDQKPSFSSSCSSLLYDELIQEQRDEEELEEENDDNNSDINSDNNTKDKEEFEIPHDSSEKKDSEHDLPPLLQSTRIIRISYSPATYALTFCIIFLSFYTLLFKITNKQHTFPPFFISFNFLFHITHLMAHWRQWLFIERYCIVYGTTLYWTGWLLGVFVFSERLNYVDPTTPFFWLLLIERRHAWGLLQWEFSGQLESQKTEFIVYRIWTLFGAGSVWGLIYIAMANMDGYPLHYLLRPYSVVKLLLVSALAGLIMICHWSFWTFQYRGVLWKRELREGIAVWCSEGVTRAGHVE</sequence>
<evidence type="ECO:0000256" key="2">
    <source>
        <dbReference type="SAM" id="Phobius"/>
    </source>
</evidence>
<evidence type="ECO:0000313" key="4">
    <source>
        <dbReference type="Proteomes" id="UP000646827"/>
    </source>
</evidence>
<feature type="transmembrane region" description="Helical" evidence="2">
    <location>
        <begin position="118"/>
        <end position="138"/>
    </location>
</feature>
<dbReference type="AlphaFoldDB" id="A0A8H7RXM6"/>
<keyword evidence="2" id="KW-0812">Transmembrane</keyword>
<reference evidence="3 4" key="1">
    <citation type="submission" date="2020-12" db="EMBL/GenBank/DDBJ databases">
        <title>Metabolic potential, ecology and presence of endohyphal bacteria is reflected in genomic diversity of Mucoromycotina.</title>
        <authorList>
            <person name="Muszewska A."/>
            <person name="Okrasinska A."/>
            <person name="Steczkiewicz K."/>
            <person name="Drgas O."/>
            <person name="Orlowska M."/>
            <person name="Perlinska-Lenart U."/>
            <person name="Aleksandrzak-Piekarczyk T."/>
            <person name="Szatraj K."/>
            <person name="Zielenkiewicz U."/>
            <person name="Pilsyk S."/>
            <person name="Malc E."/>
            <person name="Mieczkowski P."/>
            <person name="Kruszewska J.S."/>
            <person name="Biernat P."/>
            <person name="Pawlowska J."/>
        </authorList>
    </citation>
    <scope>NUCLEOTIDE SEQUENCE [LARGE SCALE GENOMIC DNA]</scope>
    <source>
        <strain evidence="3 4">CBS 142.35</strain>
    </source>
</reference>
<feature type="compositionally biased region" description="Basic and acidic residues" evidence="1">
    <location>
        <begin position="78"/>
        <end position="100"/>
    </location>
</feature>
<feature type="compositionally biased region" description="Acidic residues" evidence="1">
    <location>
        <begin position="57"/>
        <end position="70"/>
    </location>
</feature>
<keyword evidence="2" id="KW-1133">Transmembrane helix</keyword>
<dbReference type="OrthoDB" id="2230209at2759"/>
<evidence type="ECO:0000256" key="1">
    <source>
        <dbReference type="SAM" id="MobiDB-lite"/>
    </source>
</evidence>
<gene>
    <name evidence="3" type="ORF">INT45_000391</name>
</gene>
<feature type="region of interest" description="Disordered" evidence="1">
    <location>
        <begin position="55"/>
        <end position="100"/>
    </location>
</feature>
<accession>A0A8H7RXM6</accession>
<feature type="transmembrane region" description="Helical" evidence="2">
    <location>
        <begin position="238"/>
        <end position="259"/>
    </location>
</feature>
<protein>
    <submittedName>
        <fullName evidence="3">Uncharacterized protein</fullName>
    </submittedName>
</protein>
<keyword evidence="2" id="KW-0472">Membrane</keyword>
<evidence type="ECO:0000313" key="3">
    <source>
        <dbReference type="EMBL" id="KAG2217771.1"/>
    </source>
</evidence>
<proteinExistence type="predicted"/>
<feature type="transmembrane region" description="Helical" evidence="2">
    <location>
        <begin position="144"/>
        <end position="163"/>
    </location>
</feature>
<name>A0A8H7RXM6_9FUNG</name>
<comment type="caution">
    <text evidence="3">The sequence shown here is derived from an EMBL/GenBank/DDBJ whole genome shotgun (WGS) entry which is preliminary data.</text>
</comment>
<dbReference type="EMBL" id="JAEPRB010000274">
    <property type="protein sequence ID" value="KAG2217771.1"/>
    <property type="molecule type" value="Genomic_DNA"/>
</dbReference>
<organism evidence="3 4">
    <name type="scientific">Circinella minor</name>
    <dbReference type="NCBI Taxonomy" id="1195481"/>
    <lineage>
        <taxon>Eukaryota</taxon>
        <taxon>Fungi</taxon>
        <taxon>Fungi incertae sedis</taxon>
        <taxon>Mucoromycota</taxon>
        <taxon>Mucoromycotina</taxon>
        <taxon>Mucoromycetes</taxon>
        <taxon>Mucorales</taxon>
        <taxon>Lichtheimiaceae</taxon>
        <taxon>Circinella</taxon>
    </lineage>
</organism>